<dbReference type="Proteomes" id="UP001049200">
    <property type="component" value="Unassembled WGS sequence"/>
</dbReference>
<protein>
    <submittedName>
        <fullName evidence="1">Uncharacterized protein</fullName>
    </submittedName>
</protein>
<proteinExistence type="predicted"/>
<name>A0ABS6QZH5_9PSED</name>
<reference evidence="1" key="1">
    <citation type="submission" date="2021-06" db="EMBL/GenBank/DDBJ databases">
        <title>Updating the genus Pseudomonas: Description of 43 new species and partition of the Pseudomonas putida group.</title>
        <authorList>
            <person name="Girard L."/>
            <person name="Lood C."/>
            <person name="Vandamme P."/>
            <person name="Rokni-Zadeh H."/>
            <person name="Van Noort V."/>
            <person name="Hofte M."/>
            <person name="Lavigne R."/>
            <person name="De Mot R."/>
        </authorList>
    </citation>
    <scope>NUCLEOTIDE SEQUENCE</scope>
    <source>
        <strain evidence="1">SWRI74</strain>
    </source>
</reference>
<evidence type="ECO:0000313" key="2">
    <source>
        <dbReference type="Proteomes" id="UP001049200"/>
    </source>
</evidence>
<dbReference type="EMBL" id="JAHSTU010000014">
    <property type="protein sequence ID" value="MBV4524344.1"/>
    <property type="molecule type" value="Genomic_DNA"/>
</dbReference>
<dbReference type="RefSeq" id="WP_217873547.1">
    <property type="nucleotide sequence ID" value="NZ_JAHSTU010000014.1"/>
</dbReference>
<accession>A0ABS6QZH5</accession>
<comment type="caution">
    <text evidence="1">The sequence shown here is derived from an EMBL/GenBank/DDBJ whole genome shotgun (WGS) entry which is preliminary data.</text>
</comment>
<sequence length="133" mass="14874">MRTFQGMPKAGAAFGIQLDLFSAPPPLATDAGLKMELMRPHKWACQRTMGQLPLVSIEVVPFEGRWMWSACLNSRNGSAQGYKALPKWERFAPSKPEALERAVDEARAFMHRATKDEQQRMAKWLGDVLSAVA</sequence>
<organism evidence="1 2">
    <name type="scientific">Pseudomonas azerbaijanoccidentalis</name>
    <dbReference type="NCBI Taxonomy" id="2842347"/>
    <lineage>
        <taxon>Bacteria</taxon>
        <taxon>Pseudomonadati</taxon>
        <taxon>Pseudomonadota</taxon>
        <taxon>Gammaproteobacteria</taxon>
        <taxon>Pseudomonadales</taxon>
        <taxon>Pseudomonadaceae</taxon>
        <taxon>Pseudomonas</taxon>
    </lineage>
</organism>
<gene>
    <name evidence="1" type="ORF">KVG88_30180</name>
</gene>
<keyword evidence="2" id="KW-1185">Reference proteome</keyword>
<evidence type="ECO:0000313" key="1">
    <source>
        <dbReference type="EMBL" id="MBV4524344.1"/>
    </source>
</evidence>